<dbReference type="RefSeq" id="WP_272001454.1">
    <property type="nucleotide sequence ID" value="NZ_JAQNDN010000015.1"/>
</dbReference>
<gene>
    <name evidence="1" type="ORF">POL58_26430</name>
</gene>
<accession>A0ABT5BB12</accession>
<sequence length="264" mass="28575">MPRLGVILQDEHALRAARPSRPAPAEEAADDEAVDPVQFVVLRSTLLNPPRAAAARALAEHVRSVHPNAVLVPYVWHLVSHGESDGLREAGTRTLPGEARRFGHLQDTPEVQAAWEVSLRCAKEMGSDTVILRTPPSFTPGTINQARLAAFAEARAAEGLRVVWELDGLWEPATTLALARKLNIDTLVPAFEGTGRPVQQSYERRWLRVDSAGATERLRGALAESLVFALANADALEDATILFAGGRAHANLRAFARSLDAAEL</sequence>
<reference evidence="1 2" key="1">
    <citation type="submission" date="2022-11" db="EMBL/GenBank/DDBJ databases">
        <title>Minimal conservation of predation-associated metabolite biosynthetic gene clusters underscores biosynthetic potential of Myxococcota including descriptions for ten novel species: Archangium lansinium sp. nov., Myxococcus landrumus sp. nov., Nannocystis bai.</title>
        <authorList>
            <person name="Ahearne A."/>
            <person name="Stevens C."/>
            <person name="Dowd S."/>
        </authorList>
    </citation>
    <scope>NUCLEOTIDE SEQUENCE [LARGE SCALE GENOMIC DNA]</scope>
    <source>
        <strain evidence="1 2">NCELM</strain>
    </source>
</reference>
<proteinExistence type="predicted"/>
<evidence type="ECO:0000313" key="1">
    <source>
        <dbReference type="EMBL" id="MDC0671321.1"/>
    </source>
</evidence>
<organism evidence="1 2">
    <name type="scientific">Nannocystis radixulma</name>
    <dbReference type="NCBI Taxonomy" id="2995305"/>
    <lineage>
        <taxon>Bacteria</taxon>
        <taxon>Pseudomonadati</taxon>
        <taxon>Myxococcota</taxon>
        <taxon>Polyangia</taxon>
        <taxon>Nannocystales</taxon>
        <taxon>Nannocystaceae</taxon>
        <taxon>Nannocystis</taxon>
    </lineage>
</organism>
<dbReference type="Gene3D" id="3.20.20.410">
    <property type="entry name" value="Protein of unknown function UPF0759"/>
    <property type="match status" value="1"/>
</dbReference>
<comment type="caution">
    <text evidence="1">The sequence shown here is derived from an EMBL/GenBank/DDBJ whole genome shotgun (WGS) entry which is preliminary data.</text>
</comment>
<dbReference type="Proteomes" id="UP001217838">
    <property type="component" value="Unassembled WGS sequence"/>
</dbReference>
<protein>
    <submittedName>
        <fullName evidence="1">Uncharacterized protein</fullName>
    </submittedName>
</protein>
<dbReference type="InterPro" id="IPR036520">
    <property type="entry name" value="UPF0759_sf"/>
</dbReference>
<name>A0ABT5BB12_9BACT</name>
<evidence type="ECO:0000313" key="2">
    <source>
        <dbReference type="Proteomes" id="UP001217838"/>
    </source>
</evidence>
<dbReference type="EMBL" id="JAQNDN010000015">
    <property type="protein sequence ID" value="MDC0671321.1"/>
    <property type="molecule type" value="Genomic_DNA"/>
</dbReference>
<keyword evidence="2" id="KW-1185">Reference proteome</keyword>